<dbReference type="PANTHER" id="PTHR43019">
    <property type="entry name" value="SERINE ENDOPROTEASE DEGS"/>
    <property type="match status" value="1"/>
</dbReference>
<dbReference type="GO" id="GO:0008233">
    <property type="term" value="F:peptidase activity"/>
    <property type="evidence" value="ECO:0007669"/>
    <property type="project" value="UniProtKB-KW"/>
</dbReference>
<reference evidence="1 2" key="1">
    <citation type="journal article" date="2019" name="Emerg. Microbes Infect.">
        <title>Comprehensive subspecies identification of 175 nontuberculous mycobacteria species based on 7547 genomic profiles.</title>
        <authorList>
            <person name="Matsumoto Y."/>
            <person name="Kinjo T."/>
            <person name="Motooka D."/>
            <person name="Nabeya D."/>
            <person name="Jung N."/>
            <person name="Uechi K."/>
            <person name="Horii T."/>
            <person name="Iida T."/>
            <person name="Fujita J."/>
            <person name="Nakamura S."/>
        </authorList>
    </citation>
    <scope>NUCLEOTIDE SEQUENCE [LARGE SCALE GENOMIC DNA]</scope>
    <source>
        <strain evidence="1 2">JCM 13571</strain>
    </source>
</reference>
<dbReference type="InterPro" id="IPR043504">
    <property type="entry name" value="Peptidase_S1_PA_chymotrypsin"/>
</dbReference>
<accession>A0A7I7X0H4</accession>
<dbReference type="InterPro" id="IPR009003">
    <property type="entry name" value="Peptidase_S1_PA"/>
</dbReference>
<dbReference type="Gene3D" id="2.40.10.10">
    <property type="entry name" value="Trypsin-like serine proteases"/>
    <property type="match status" value="2"/>
</dbReference>
<dbReference type="EMBL" id="AP022609">
    <property type="protein sequence ID" value="BBZ22912.1"/>
    <property type="molecule type" value="Genomic_DNA"/>
</dbReference>
<dbReference type="PANTHER" id="PTHR43019:SF62">
    <property type="entry name" value="SERINE ENDOPROTEASE DEGS"/>
    <property type="match status" value="1"/>
</dbReference>
<dbReference type="Pfam" id="PF13365">
    <property type="entry name" value="Trypsin_2"/>
    <property type="match status" value="1"/>
</dbReference>
<dbReference type="Proteomes" id="UP000467260">
    <property type="component" value="Chromosome"/>
</dbReference>
<gene>
    <name evidence="1" type="ORF">MHIB_13300</name>
</gene>
<dbReference type="GO" id="GO:0006508">
    <property type="term" value="P:proteolysis"/>
    <property type="evidence" value="ECO:0007669"/>
    <property type="project" value="UniProtKB-KW"/>
</dbReference>
<evidence type="ECO:0000313" key="2">
    <source>
        <dbReference type="Proteomes" id="UP000467260"/>
    </source>
</evidence>
<name>A0A7I7X0H4_9MYCO</name>
<sequence>MNTEGTSPRQITPADLKPGTPAWRVNVAMCAHQFFGLIHDPEIAAAIGKPDPPPANPDGSAPKTVPFEPWSVADFSKYLNTLGLPGAGEAITLHRIVSAMERAGLLLPLGWNPQLPIMGQQYIAQGGASKGQLGGNLWLAEIFGAELIIPTYNAVTIQLAGHDDDGNPVDSWGTGLVIDHHHVITNKHVVTGLAGTSTGLSIYPSRTQTAAERVDCSGIAVAHPTLDVAVIKFDLPEGKYIPRVPGMAFRDPDWADEVYVFGYPRVPMTADMAITVQRGEVVNPAAETIPDRNKVFLYSAIARPGNSGGPIVAQDGRVIGLVVEDSAESTSTNAGPGAAPFYRGIPSGEVVRALDDLGFGGIIEMDTPLR</sequence>
<organism evidence="1 2">
    <name type="scientific">Mycolicibacter hiberniae</name>
    <dbReference type="NCBI Taxonomy" id="29314"/>
    <lineage>
        <taxon>Bacteria</taxon>
        <taxon>Bacillati</taxon>
        <taxon>Actinomycetota</taxon>
        <taxon>Actinomycetes</taxon>
        <taxon>Mycobacteriales</taxon>
        <taxon>Mycobacteriaceae</taxon>
        <taxon>Mycolicibacter</taxon>
    </lineage>
</organism>
<keyword evidence="2" id="KW-1185">Reference proteome</keyword>
<keyword evidence="1" id="KW-0378">Hydrolase</keyword>
<proteinExistence type="predicted"/>
<dbReference type="KEGG" id="mhib:MHIB_13300"/>
<dbReference type="AlphaFoldDB" id="A0A7I7X0H4"/>
<protein>
    <submittedName>
        <fullName evidence="1">Serine protease</fullName>
    </submittedName>
</protein>
<keyword evidence="1" id="KW-0645">Protease</keyword>
<evidence type="ECO:0000313" key="1">
    <source>
        <dbReference type="EMBL" id="BBZ22912.1"/>
    </source>
</evidence>
<dbReference type="SUPFAM" id="SSF50494">
    <property type="entry name" value="Trypsin-like serine proteases"/>
    <property type="match status" value="1"/>
</dbReference>